<sequence length="211" mass="24007">MSQGQLSVVSPTQGETRHRTAATKQHNQLPDSLDVLFLLLFLLSSLVDQLVTLRELLWIYESGANPDAVCRAWWRRFRYFPPVRRKRRKTPFPVSSCWSAEAGQASWDERRLNSFCACVYVLDICWLLDRHFCWEAALASGPAASRALSPIGVKRRGGNISEGGKQTTDKPSTAWWKSEERGKGQKRKEKEKKEREQGPFPSPCDIDGSRV</sequence>
<accession>D4B392</accession>
<evidence type="ECO:0000313" key="3">
    <source>
        <dbReference type="Proteomes" id="UP000008866"/>
    </source>
</evidence>
<dbReference type="RefSeq" id="XP_003010887.1">
    <property type="nucleotide sequence ID" value="XM_003010841.1"/>
</dbReference>
<dbReference type="AlphaFoldDB" id="D4B392"/>
<dbReference type="HOGENOM" id="CLU_1304590_0_0_1"/>
<proteinExistence type="predicted"/>
<reference evidence="3" key="1">
    <citation type="journal article" date="2011" name="Genome Biol.">
        <title>Comparative and functional genomics provide insights into the pathogenicity of dermatophytic fungi.</title>
        <authorList>
            <person name="Burmester A."/>
            <person name="Shelest E."/>
            <person name="Gloeckner G."/>
            <person name="Heddergott C."/>
            <person name="Schindler S."/>
            <person name="Staib P."/>
            <person name="Heidel A."/>
            <person name="Felder M."/>
            <person name="Petzold A."/>
            <person name="Szafranski K."/>
            <person name="Feuermann M."/>
            <person name="Pedruzzi I."/>
            <person name="Priebe S."/>
            <person name="Groth M."/>
            <person name="Winkler R."/>
            <person name="Li W."/>
            <person name="Kniemeyer O."/>
            <person name="Schroeckh V."/>
            <person name="Hertweck C."/>
            <person name="Hube B."/>
            <person name="White T.C."/>
            <person name="Platzer M."/>
            <person name="Guthke R."/>
            <person name="Heitman J."/>
            <person name="Woestemeyer J."/>
            <person name="Zipfel P.F."/>
            <person name="Monod M."/>
            <person name="Brakhage A.A."/>
        </authorList>
    </citation>
    <scope>NUCLEOTIDE SEQUENCE [LARGE SCALE GENOMIC DNA]</scope>
    <source>
        <strain evidence="3">ATCC MYA-4681 / CBS 112371</strain>
    </source>
</reference>
<gene>
    <name evidence="2" type="ORF">ARB_02927</name>
</gene>
<organism evidence="2 3">
    <name type="scientific">Arthroderma benhamiae (strain ATCC MYA-4681 / CBS 112371)</name>
    <name type="common">Trichophyton mentagrophytes</name>
    <dbReference type="NCBI Taxonomy" id="663331"/>
    <lineage>
        <taxon>Eukaryota</taxon>
        <taxon>Fungi</taxon>
        <taxon>Dikarya</taxon>
        <taxon>Ascomycota</taxon>
        <taxon>Pezizomycotina</taxon>
        <taxon>Eurotiomycetes</taxon>
        <taxon>Eurotiomycetidae</taxon>
        <taxon>Onygenales</taxon>
        <taxon>Arthrodermataceae</taxon>
        <taxon>Trichophyton</taxon>
    </lineage>
</organism>
<dbReference type="Proteomes" id="UP000008866">
    <property type="component" value="Unassembled WGS sequence"/>
</dbReference>
<dbReference type="EMBL" id="ABSU01000032">
    <property type="protein sequence ID" value="EFE30247.1"/>
    <property type="molecule type" value="Genomic_DNA"/>
</dbReference>
<dbReference type="KEGG" id="abe:ARB_02927"/>
<feature type="region of interest" description="Disordered" evidence="1">
    <location>
        <begin position="1"/>
        <end position="25"/>
    </location>
</feature>
<name>D4B392_ARTBC</name>
<evidence type="ECO:0000313" key="2">
    <source>
        <dbReference type="EMBL" id="EFE30247.1"/>
    </source>
</evidence>
<comment type="caution">
    <text evidence="2">The sequence shown here is derived from an EMBL/GenBank/DDBJ whole genome shotgun (WGS) entry which is preliminary data.</text>
</comment>
<evidence type="ECO:0000256" key="1">
    <source>
        <dbReference type="SAM" id="MobiDB-lite"/>
    </source>
</evidence>
<protein>
    <submittedName>
        <fullName evidence="2">Uncharacterized protein</fullName>
    </submittedName>
</protein>
<feature type="compositionally biased region" description="Polar residues" evidence="1">
    <location>
        <begin position="1"/>
        <end position="14"/>
    </location>
</feature>
<dbReference type="GeneID" id="9525003"/>
<keyword evidence="3" id="KW-1185">Reference proteome</keyword>
<feature type="region of interest" description="Disordered" evidence="1">
    <location>
        <begin position="156"/>
        <end position="211"/>
    </location>
</feature>